<dbReference type="EMBL" id="HBIV01027088">
    <property type="protein sequence ID" value="CAE0667778.1"/>
    <property type="molecule type" value="Transcribed_RNA"/>
</dbReference>
<protein>
    <submittedName>
        <fullName evidence="2">Uncharacterized protein</fullName>
    </submittedName>
</protein>
<organism evidence="2">
    <name type="scientific">Lotharella globosa</name>
    <dbReference type="NCBI Taxonomy" id="91324"/>
    <lineage>
        <taxon>Eukaryota</taxon>
        <taxon>Sar</taxon>
        <taxon>Rhizaria</taxon>
        <taxon>Cercozoa</taxon>
        <taxon>Chlorarachniophyceae</taxon>
        <taxon>Lotharella</taxon>
    </lineage>
</organism>
<feature type="region of interest" description="Disordered" evidence="1">
    <location>
        <begin position="38"/>
        <end position="82"/>
    </location>
</feature>
<proteinExistence type="predicted"/>
<feature type="compositionally biased region" description="Basic and acidic residues" evidence="1">
    <location>
        <begin position="38"/>
        <end position="53"/>
    </location>
</feature>
<feature type="region of interest" description="Disordered" evidence="1">
    <location>
        <begin position="116"/>
        <end position="140"/>
    </location>
</feature>
<gene>
    <name evidence="2" type="ORF">LGLO00237_LOCUS19401</name>
</gene>
<dbReference type="AlphaFoldDB" id="A0A7S3Z0E6"/>
<name>A0A7S3Z0E6_9EUKA</name>
<sequence>MELSPKKSKGAVDAMMIGFKEMVQIQLRFMPEHVRRALLKEHNHNSTTKDRKSSTATLLPEGGNGQGLSSTPTSTTKDDLNDQLFAQKHTWHAGAEQDIAIVIRKYKNSRKNIEEMELKKNGQVSSNEKKMQQAIGQRKV</sequence>
<evidence type="ECO:0000256" key="1">
    <source>
        <dbReference type="SAM" id="MobiDB-lite"/>
    </source>
</evidence>
<reference evidence="2" key="1">
    <citation type="submission" date="2021-01" db="EMBL/GenBank/DDBJ databases">
        <authorList>
            <person name="Corre E."/>
            <person name="Pelletier E."/>
            <person name="Niang G."/>
            <person name="Scheremetjew M."/>
            <person name="Finn R."/>
            <person name="Kale V."/>
            <person name="Holt S."/>
            <person name="Cochrane G."/>
            <person name="Meng A."/>
            <person name="Brown T."/>
            <person name="Cohen L."/>
        </authorList>
    </citation>
    <scope>NUCLEOTIDE SEQUENCE</scope>
    <source>
        <strain evidence="2">CCCM811</strain>
    </source>
</reference>
<accession>A0A7S3Z0E6</accession>
<evidence type="ECO:0000313" key="2">
    <source>
        <dbReference type="EMBL" id="CAE0667778.1"/>
    </source>
</evidence>